<comment type="caution">
    <text evidence="1">The sequence shown here is derived from an EMBL/GenBank/DDBJ whole genome shotgun (WGS) entry which is preliminary data.</text>
</comment>
<evidence type="ECO:0000313" key="1">
    <source>
        <dbReference type="EMBL" id="OGH80720.1"/>
    </source>
</evidence>
<dbReference type="AlphaFoldDB" id="A0A1F6NAD6"/>
<dbReference type="Proteomes" id="UP000178726">
    <property type="component" value="Unassembled WGS sequence"/>
</dbReference>
<evidence type="ECO:0000313" key="2">
    <source>
        <dbReference type="Proteomes" id="UP000178726"/>
    </source>
</evidence>
<dbReference type="EMBL" id="MFQK01000034">
    <property type="protein sequence ID" value="OGH80720.1"/>
    <property type="molecule type" value="Genomic_DNA"/>
</dbReference>
<protein>
    <submittedName>
        <fullName evidence="1">Uncharacterized protein</fullName>
    </submittedName>
</protein>
<accession>A0A1F6NAD6</accession>
<gene>
    <name evidence="1" type="ORF">A3I29_03500</name>
</gene>
<name>A0A1F6NAD6_9BACT</name>
<sequence>MMVVVTLLFGCSTVPTTTTRSAQTWVVETPIKVNSVIMKMIDGNDYRMIQLDGKGNRYGFAVFTGQGSPEFTIFVDDRAKAYCGRIQLFYEKDGRAGNWTETQVMVRALVVENGFAACRYSP</sequence>
<organism evidence="1 2">
    <name type="scientific">Candidatus Magasanikbacteria bacterium RIFCSPLOWO2_02_FULL_44_11</name>
    <dbReference type="NCBI Taxonomy" id="1798689"/>
    <lineage>
        <taxon>Bacteria</taxon>
        <taxon>Candidatus Magasanikiibacteriota</taxon>
    </lineage>
</organism>
<reference evidence="1 2" key="1">
    <citation type="journal article" date="2016" name="Nat. Commun.">
        <title>Thousands of microbial genomes shed light on interconnected biogeochemical processes in an aquifer system.</title>
        <authorList>
            <person name="Anantharaman K."/>
            <person name="Brown C.T."/>
            <person name="Hug L.A."/>
            <person name="Sharon I."/>
            <person name="Castelle C.J."/>
            <person name="Probst A.J."/>
            <person name="Thomas B.C."/>
            <person name="Singh A."/>
            <person name="Wilkins M.J."/>
            <person name="Karaoz U."/>
            <person name="Brodie E.L."/>
            <person name="Williams K.H."/>
            <person name="Hubbard S.S."/>
            <person name="Banfield J.F."/>
        </authorList>
    </citation>
    <scope>NUCLEOTIDE SEQUENCE [LARGE SCALE GENOMIC DNA]</scope>
</reference>
<proteinExistence type="predicted"/>